<keyword evidence="2" id="KW-1185">Reference proteome</keyword>
<dbReference type="GeneID" id="24424671"/>
<dbReference type="Gene3D" id="1.25.10.10">
    <property type="entry name" value="Leucine-rich Repeat Variant"/>
    <property type="match status" value="1"/>
</dbReference>
<dbReference type="Proteomes" id="UP000002899">
    <property type="component" value="Chromosome III"/>
</dbReference>
<dbReference type="VEuPathDB" id="PiroplasmaDB:BMR1_03g00180"/>
<dbReference type="EMBL" id="LN871598">
    <property type="protein sequence ID" value="SJK86207.1"/>
    <property type="molecule type" value="Genomic_DNA"/>
</dbReference>
<organism evidence="1 2">
    <name type="scientific">Babesia microti (strain RI)</name>
    <dbReference type="NCBI Taxonomy" id="1133968"/>
    <lineage>
        <taxon>Eukaryota</taxon>
        <taxon>Sar</taxon>
        <taxon>Alveolata</taxon>
        <taxon>Apicomplexa</taxon>
        <taxon>Aconoidasida</taxon>
        <taxon>Piroplasmida</taxon>
        <taxon>Babesiidae</taxon>
        <taxon>Babesia</taxon>
    </lineage>
</organism>
<dbReference type="SUPFAM" id="SSF48371">
    <property type="entry name" value="ARM repeat"/>
    <property type="match status" value="1"/>
</dbReference>
<dbReference type="InterPro" id="IPR011989">
    <property type="entry name" value="ARM-like"/>
</dbReference>
<reference evidence="1 2" key="3">
    <citation type="journal article" date="2016" name="Sci. Rep.">
        <title>Genome-wide diversity and gene expression profiling of Babesia microti isolates identify polymorphic genes that mediate host-pathogen interactions.</title>
        <authorList>
            <person name="Silva J.C."/>
            <person name="Cornillot E."/>
            <person name="McCracken C."/>
            <person name="Usmani-Brown S."/>
            <person name="Dwivedi A."/>
            <person name="Ifeonu O.O."/>
            <person name="Crabtree J."/>
            <person name="Gotia H.T."/>
            <person name="Virji A.Z."/>
            <person name="Reynes C."/>
            <person name="Colinge J."/>
            <person name="Kumar V."/>
            <person name="Lawres L."/>
            <person name="Pazzi J.E."/>
            <person name="Pablo J.V."/>
            <person name="Hung C."/>
            <person name="Brancato J."/>
            <person name="Kumari P."/>
            <person name="Orvis J."/>
            <person name="Tretina K."/>
            <person name="Chibucos M."/>
            <person name="Ott S."/>
            <person name="Sadzewicz L."/>
            <person name="Sengamalay N."/>
            <person name="Shetty A.C."/>
            <person name="Su Q."/>
            <person name="Tallon L."/>
            <person name="Fraser C.M."/>
            <person name="Frutos R."/>
            <person name="Molina D.M."/>
            <person name="Krause P.J."/>
            <person name="Ben Mamoun C."/>
        </authorList>
    </citation>
    <scope>NUCLEOTIDE SEQUENCE [LARGE SCALE GENOMIC DNA]</scope>
    <source>
        <strain evidence="1 2">RI</strain>
    </source>
</reference>
<dbReference type="RefSeq" id="XP_021338395.1">
    <property type="nucleotide sequence ID" value="XM_021481797.1"/>
</dbReference>
<proteinExistence type="predicted"/>
<dbReference type="InterPro" id="IPR016024">
    <property type="entry name" value="ARM-type_fold"/>
</dbReference>
<protein>
    <submittedName>
        <fullName evidence="1">Uncharacterized protein</fullName>
    </submittedName>
</protein>
<reference evidence="1 2" key="2">
    <citation type="journal article" date="2013" name="PLoS ONE">
        <title>Whole genome mapping and re-organization of the nuclear and mitochondrial genomes of Babesia microti isolates.</title>
        <authorList>
            <person name="Cornillot E."/>
            <person name="Dassouli A."/>
            <person name="Garg A."/>
            <person name="Pachikara N."/>
            <person name="Randazzo S."/>
            <person name="Depoix D."/>
            <person name="Carcy B."/>
            <person name="Delbecq S."/>
            <person name="Frutos R."/>
            <person name="Silva J.C."/>
            <person name="Sutton R."/>
            <person name="Krause P.J."/>
            <person name="Mamoun C.B."/>
        </authorList>
    </citation>
    <scope>NUCLEOTIDE SEQUENCE [LARGE SCALE GENOMIC DNA]</scope>
    <source>
        <strain evidence="1 2">RI</strain>
    </source>
</reference>
<evidence type="ECO:0000313" key="1">
    <source>
        <dbReference type="EMBL" id="SJK86207.1"/>
    </source>
</evidence>
<sequence length="455" mass="52661">MFHNAEARRRHKPISSTSTYLFFNKNYSSKLRVRERREKIERKRFDALDVAQFTRELMVLIDTNNFEGLEEKIRFFNNILPQEITSIDTIKTLNICLDLGNSQIKILTLKCLAKIAAVNQDLIDDKHYIQLFSSDCIEILKLLLELYTYVSKKHLNESNLKNLIKISECLGGNDLDFFKNLANFTSSALTDPYAESLTQFIVKSKAEIYRILESLPQNIHPCGDNCETNTICDVDCVTDMLYSIHLCCDNLERKIGMALKFINLASVNQDILLPAYLIICQTIHQDSHYQLNEELFTMLETSLKSQKRRVKLASLVLATTMAGKNNYTAKFVLPLSNTIIDILESKESYDIRLESAIYVMHMMFGHGSEFINNFIKIEPRISAAMLDLLDSCKQDYTTAWLCLDYLEWCLSKEESVRRLYDLRAIEIIESVQFLHSEEVDRRVCELIKPFDVIDI</sequence>
<dbReference type="KEGG" id="bmic:BMR1_03g00180"/>
<accession>A0A1R4AB38</accession>
<name>A0A1R4AB38_BABMR</name>
<reference evidence="1 2" key="1">
    <citation type="journal article" date="2012" name="Nucleic Acids Res.">
        <title>Sequencing of the smallest Apicomplexan genome from the human pathogen Babesia microti.</title>
        <authorList>
            <person name="Cornillot E."/>
            <person name="Hadj-Kaddour K."/>
            <person name="Dassouli A."/>
            <person name="Noel B."/>
            <person name="Ranwez V."/>
            <person name="Vacherie B."/>
            <person name="Augagneur Y."/>
            <person name="Bres V."/>
            <person name="Duclos A."/>
            <person name="Randazzo S."/>
            <person name="Carcy B."/>
            <person name="Debierre-Grockiego F."/>
            <person name="Delbecq S."/>
            <person name="Moubri-Menage K."/>
            <person name="Shams-Eldin H."/>
            <person name="Usmani-Brown S."/>
            <person name="Bringaud F."/>
            <person name="Wincker P."/>
            <person name="Vivares C.P."/>
            <person name="Schwarz R.T."/>
            <person name="Schetters T.P."/>
            <person name="Krause P.J."/>
            <person name="Gorenflot A."/>
            <person name="Berry V."/>
            <person name="Barbe V."/>
            <person name="Ben Mamoun C."/>
        </authorList>
    </citation>
    <scope>NUCLEOTIDE SEQUENCE [LARGE SCALE GENOMIC DNA]</scope>
    <source>
        <strain evidence="1 2">RI</strain>
    </source>
</reference>
<dbReference type="AlphaFoldDB" id="A0A1R4AB38"/>
<evidence type="ECO:0000313" key="2">
    <source>
        <dbReference type="Proteomes" id="UP000002899"/>
    </source>
</evidence>